<sequence length="135" mass="16026">MKTCVIWLLRLRIKERGLVSLRLIFLLQEVWWLNLKHLPSWPKKEDTPKMVFQDHSKPKVEEKGRLITNPIRCFKCNGMGHIVINCPTKTTLVFSEDLNRWIEKSEDDCQEGIVDKEESSEDRERLPLLKPMKRV</sequence>
<gene>
    <name evidence="1" type="ORF">M9H77_08755</name>
</gene>
<dbReference type="EMBL" id="CM044702">
    <property type="protein sequence ID" value="KAI5677805.1"/>
    <property type="molecule type" value="Genomic_DNA"/>
</dbReference>
<accession>A0ACC0BYU1</accession>
<proteinExistence type="predicted"/>
<keyword evidence="2" id="KW-1185">Reference proteome</keyword>
<organism evidence="1 2">
    <name type="scientific">Catharanthus roseus</name>
    <name type="common">Madagascar periwinkle</name>
    <name type="synonym">Vinca rosea</name>
    <dbReference type="NCBI Taxonomy" id="4058"/>
    <lineage>
        <taxon>Eukaryota</taxon>
        <taxon>Viridiplantae</taxon>
        <taxon>Streptophyta</taxon>
        <taxon>Embryophyta</taxon>
        <taxon>Tracheophyta</taxon>
        <taxon>Spermatophyta</taxon>
        <taxon>Magnoliopsida</taxon>
        <taxon>eudicotyledons</taxon>
        <taxon>Gunneridae</taxon>
        <taxon>Pentapetalae</taxon>
        <taxon>asterids</taxon>
        <taxon>lamiids</taxon>
        <taxon>Gentianales</taxon>
        <taxon>Apocynaceae</taxon>
        <taxon>Rauvolfioideae</taxon>
        <taxon>Vinceae</taxon>
        <taxon>Catharanthinae</taxon>
        <taxon>Catharanthus</taxon>
    </lineage>
</organism>
<reference evidence="2" key="1">
    <citation type="journal article" date="2023" name="Nat. Plants">
        <title>Single-cell RNA sequencing provides a high-resolution roadmap for understanding the multicellular compartmentation of specialized metabolism.</title>
        <authorList>
            <person name="Sun S."/>
            <person name="Shen X."/>
            <person name="Li Y."/>
            <person name="Li Y."/>
            <person name="Wang S."/>
            <person name="Li R."/>
            <person name="Zhang H."/>
            <person name="Shen G."/>
            <person name="Guo B."/>
            <person name="Wei J."/>
            <person name="Xu J."/>
            <person name="St-Pierre B."/>
            <person name="Chen S."/>
            <person name="Sun C."/>
        </authorList>
    </citation>
    <scope>NUCLEOTIDE SEQUENCE [LARGE SCALE GENOMIC DNA]</scope>
</reference>
<evidence type="ECO:0000313" key="2">
    <source>
        <dbReference type="Proteomes" id="UP001060085"/>
    </source>
</evidence>
<evidence type="ECO:0000313" key="1">
    <source>
        <dbReference type="EMBL" id="KAI5677805.1"/>
    </source>
</evidence>
<protein>
    <submittedName>
        <fullName evidence="1">Uncharacterized protein</fullName>
    </submittedName>
</protein>
<name>A0ACC0BYU1_CATRO</name>
<comment type="caution">
    <text evidence="1">The sequence shown here is derived from an EMBL/GenBank/DDBJ whole genome shotgun (WGS) entry which is preliminary data.</text>
</comment>
<dbReference type="Proteomes" id="UP001060085">
    <property type="component" value="Linkage Group LG02"/>
</dbReference>